<evidence type="ECO:0000256" key="10">
    <source>
        <dbReference type="ARBA" id="ARBA00023136"/>
    </source>
</evidence>
<evidence type="ECO:0000256" key="7">
    <source>
        <dbReference type="ARBA" id="ARBA00022982"/>
    </source>
</evidence>
<dbReference type="Gene3D" id="1.10.760.10">
    <property type="entry name" value="Cytochrome c-like domain"/>
    <property type="match status" value="1"/>
</dbReference>
<reference evidence="14 15" key="1">
    <citation type="journal article" date="2020" name="Microb. Ecol.">
        <title>Ecogenomics of the Marine Benthic Filamentous Cyanobacterium Adonisia.</title>
        <authorList>
            <person name="Walter J.M."/>
            <person name="Coutinho F.H."/>
            <person name="Leomil L."/>
            <person name="Hargreaves P.I."/>
            <person name="Campeao M.E."/>
            <person name="Vieira V.V."/>
            <person name="Silva B.S."/>
            <person name="Fistarol G.O."/>
            <person name="Salomon P.S."/>
            <person name="Sawabe T."/>
            <person name="Mino S."/>
            <person name="Hosokawa M."/>
            <person name="Miyashita H."/>
            <person name="Maruyama F."/>
            <person name="van Verk M.C."/>
            <person name="Dutilh B.E."/>
            <person name="Thompson C.C."/>
            <person name="Thompson F.L."/>
        </authorList>
    </citation>
    <scope>NUCLEOTIDE SEQUENCE [LARGE SCALE GENOMIC DNA]</scope>
    <source>
        <strain evidence="14 15">CCMR0082</strain>
    </source>
</reference>
<name>A0A6M0S0D7_9CYAN</name>
<feature type="binding site" description="axial binding residue" evidence="12">
    <location>
        <position position="119"/>
    </location>
    <ligand>
        <name>heme c</name>
        <dbReference type="ChEBI" id="CHEBI:61717"/>
    </ligand>
    <ligandPart>
        <name>Fe</name>
        <dbReference type="ChEBI" id="CHEBI:18248"/>
    </ligandPart>
</feature>
<proteinExistence type="inferred from homology"/>
<evidence type="ECO:0000256" key="12">
    <source>
        <dbReference type="HAMAP-Rule" id="MF_01378"/>
    </source>
</evidence>
<comment type="function">
    <text evidence="12">One of the extrinsic, lumenal subunits of photosystem II (PSII). PSII is a light-driven water plastoquinone oxidoreductase, using light energy to abstract electrons from H(2)O, generating a proton gradient subsequently used for ATP formation. The extrinsic proteins stabilize the structure of photosystem II oxygen-evolving complex (OEC), the ion environment of oxygen evolution and protect the OEC against heat-induced inactivation. Low-potential cytochrome c that plays a role in the OEC of PSII.</text>
</comment>
<dbReference type="InterPro" id="IPR016003">
    <property type="entry name" value="PsbV_cyt_c550-like"/>
</dbReference>
<organism evidence="14 15">
    <name type="scientific">Adonisia turfae CCMR0082</name>
    <dbReference type="NCBI Taxonomy" id="2304604"/>
    <lineage>
        <taxon>Bacteria</taxon>
        <taxon>Bacillati</taxon>
        <taxon>Cyanobacteriota</taxon>
        <taxon>Adonisia</taxon>
        <taxon>Adonisia turfae</taxon>
    </lineage>
</organism>
<comment type="similarity">
    <text evidence="2 12">Belongs to the cytochrome c family. PsbV subfamily.</text>
</comment>
<dbReference type="SUPFAM" id="SSF46626">
    <property type="entry name" value="Cytochrome c"/>
    <property type="match status" value="1"/>
</dbReference>
<evidence type="ECO:0000313" key="15">
    <source>
        <dbReference type="Proteomes" id="UP000473574"/>
    </source>
</evidence>
<dbReference type="GO" id="GO:0031676">
    <property type="term" value="C:plasma membrane-derived thylakoid membrane"/>
    <property type="evidence" value="ECO:0007669"/>
    <property type="project" value="UniProtKB-SubCell"/>
</dbReference>
<dbReference type="Proteomes" id="UP000473574">
    <property type="component" value="Unassembled WGS sequence"/>
</dbReference>
<comment type="caution">
    <text evidence="14">The sequence shown here is derived from an EMBL/GenBank/DDBJ whole genome shotgun (WGS) entry which is preliminary data.</text>
</comment>
<dbReference type="PIRSF" id="PIRSF005890">
    <property type="entry name" value="Phot_II_cyt_c550"/>
    <property type="match status" value="1"/>
</dbReference>
<dbReference type="Pfam" id="PF14495">
    <property type="entry name" value="Cytochrom_C550"/>
    <property type="match status" value="1"/>
</dbReference>
<keyword evidence="12" id="KW-0732">Signal</keyword>
<gene>
    <name evidence="12" type="primary">psbV</name>
    <name evidence="14" type="ORF">D0962_03860</name>
</gene>
<dbReference type="GO" id="GO:0022904">
    <property type="term" value="P:respiratory electron transport chain"/>
    <property type="evidence" value="ECO:0007669"/>
    <property type="project" value="InterPro"/>
</dbReference>
<feature type="domain" description="Cytochrome c" evidence="13">
    <location>
        <begin position="51"/>
        <end position="150"/>
    </location>
</feature>
<feature type="binding site" description="axial binding residue" evidence="12">
    <location>
        <position position="68"/>
    </location>
    <ligand>
        <name>heme c</name>
        <dbReference type="ChEBI" id="CHEBI:61717"/>
    </ligand>
    <ligandPart>
        <name>Fe</name>
        <dbReference type="ChEBI" id="CHEBI:18248"/>
    </ligandPart>
</feature>
<evidence type="ECO:0000256" key="5">
    <source>
        <dbReference type="ARBA" id="ARBA00022617"/>
    </source>
</evidence>
<feature type="signal peptide" evidence="12">
    <location>
        <begin position="1"/>
        <end position="27"/>
    </location>
</feature>
<dbReference type="InterPro" id="IPR036909">
    <property type="entry name" value="Cyt_c-like_dom_sf"/>
</dbReference>
<dbReference type="InterPro" id="IPR017851">
    <property type="entry name" value="PsbV_cyt_c550"/>
</dbReference>
<feature type="chain" id="PRO_5027186957" description="Photosystem II extrinsic protein V" evidence="12">
    <location>
        <begin position="28"/>
        <end position="171"/>
    </location>
</feature>
<keyword evidence="4 12" id="KW-0602">Photosynthesis</keyword>
<dbReference type="HAMAP" id="MF_01378">
    <property type="entry name" value="PSII_Cyt550"/>
    <property type="match status" value="1"/>
</dbReference>
<sequence precursor="true">MLKKCIWLVVAAVFLVGNLFVGGNAMAAELDENIRTIPLNEQGDTVVLSLEQVSQGRRKFNYACATCHVQGITKTNPNVGLEPEALEGAYPNRNNLEALVDYLHNPTTYDGLTEISELHPSTQSTDIFPKMRSLTEDDLVSIAGYILLQPKVMGDMWGAGKIRFSAPATFD</sequence>
<dbReference type="GO" id="GO:0005506">
    <property type="term" value="F:iron ion binding"/>
    <property type="evidence" value="ECO:0007669"/>
    <property type="project" value="InterPro"/>
</dbReference>
<keyword evidence="8 12" id="KW-0408">Iron</keyword>
<evidence type="ECO:0000256" key="6">
    <source>
        <dbReference type="ARBA" id="ARBA00022723"/>
    </source>
</evidence>
<feature type="binding site" description="covalent" evidence="12">
    <location>
        <position position="67"/>
    </location>
    <ligand>
        <name>heme c</name>
        <dbReference type="ChEBI" id="CHEBI:61717"/>
    </ligand>
</feature>
<keyword evidence="6 12" id="KW-0479">Metal-binding</keyword>
<keyword evidence="7 12" id="KW-0249">Electron transport</keyword>
<dbReference type="GO" id="GO:0009523">
    <property type="term" value="C:photosystem II"/>
    <property type="evidence" value="ECO:0007669"/>
    <property type="project" value="UniProtKB-KW"/>
</dbReference>
<dbReference type="InterPro" id="IPR029490">
    <property type="entry name" value="Cytochrom_C550"/>
</dbReference>
<dbReference type="NCBIfam" id="TIGR03045">
    <property type="entry name" value="PS_II_C550"/>
    <property type="match status" value="1"/>
</dbReference>
<comment type="cofactor">
    <cofactor evidence="12">
        <name>heme c</name>
        <dbReference type="ChEBI" id="CHEBI:61717"/>
    </cofactor>
    <text evidence="12">Binds 1 heme c group covalently per subunit.</text>
</comment>
<evidence type="ECO:0000256" key="11">
    <source>
        <dbReference type="ARBA" id="ARBA00023276"/>
    </source>
</evidence>
<accession>A0A6M0S0D7</accession>
<evidence type="ECO:0000256" key="4">
    <source>
        <dbReference type="ARBA" id="ARBA00022531"/>
    </source>
</evidence>
<evidence type="ECO:0000256" key="9">
    <source>
        <dbReference type="ARBA" id="ARBA00023078"/>
    </source>
</evidence>
<keyword evidence="9 12" id="KW-0793">Thylakoid</keyword>
<protein>
    <recommendedName>
        <fullName evidence="12">Photosystem II extrinsic protein V</fullName>
        <shortName evidence="12">PsbV</shortName>
    </recommendedName>
    <alternativeName>
        <fullName evidence="12">Cytochrome c-550</fullName>
    </alternativeName>
    <alternativeName>
        <fullName evidence="12">Cytochrome c550</fullName>
    </alternativeName>
    <alternativeName>
        <fullName evidence="12">Low-potential cytochrome c</fullName>
    </alternativeName>
</protein>
<evidence type="ECO:0000259" key="13">
    <source>
        <dbReference type="PROSITE" id="PS51007"/>
    </source>
</evidence>
<feature type="binding site" description="covalent" evidence="12">
    <location>
        <position position="64"/>
    </location>
    <ligand>
        <name>heme c</name>
        <dbReference type="ChEBI" id="CHEBI:61717"/>
    </ligand>
</feature>
<dbReference type="GO" id="GO:0019684">
    <property type="term" value="P:photosynthesis, light reaction"/>
    <property type="evidence" value="ECO:0007669"/>
    <property type="project" value="UniProtKB-UniRule"/>
</dbReference>
<evidence type="ECO:0000256" key="8">
    <source>
        <dbReference type="ARBA" id="ARBA00023004"/>
    </source>
</evidence>
<comment type="subcellular location">
    <subcellularLocation>
        <location evidence="12">Cellular thylakoid membrane</location>
        <topology evidence="12">Peripheral membrane protein</topology>
        <orientation evidence="12">Lumenal side</orientation>
    </subcellularLocation>
    <subcellularLocation>
        <location evidence="1">Membrane</location>
        <topology evidence="1">Peripheral membrane protein</topology>
    </subcellularLocation>
    <text evidence="12">Associated with photosystem II at the lumenal side of the thylakoid membrane.</text>
</comment>
<dbReference type="AlphaFoldDB" id="A0A6M0S0D7"/>
<comment type="subunit">
    <text evidence="12">PSII is composed of 1 copy each of membrane proteins PsbA, PsbB, PsbC, PsbD, PsbE, PsbF, PsbH, PsbI, PsbJ, PsbK, PsbL, PsbM, PsbT, PsbX, PsbY, PsbZ, Psb30/Ycf12, peripheral proteins PsbO, CyanoQ (PsbQ), PsbU, PsbV and a large number of cofactors. It forms dimeric complexes.</text>
</comment>
<dbReference type="GO" id="GO:0009055">
    <property type="term" value="F:electron transfer activity"/>
    <property type="evidence" value="ECO:0007669"/>
    <property type="project" value="InterPro"/>
</dbReference>
<keyword evidence="11 12" id="KW-0604">Photosystem II</keyword>
<evidence type="ECO:0000256" key="1">
    <source>
        <dbReference type="ARBA" id="ARBA00004170"/>
    </source>
</evidence>
<keyword evidence="5 12" id="KW-0349">Heme</keyword>
<keyword evidence="10 12" id="KW-0472">Membrane</keyword>
<evidence type="ECO:0000256" key="2">
    <source>
        <dbReference type="ARBA" id="ARBA00010433"/>
    </source>
</evidence>
<keyword evidence="3 12" id="KW-0813">Transport</keyword>
<dbReference type="PROSITE" id="PS51007">
    <property type="entry name" value="CYTC"/>
    <property type="match status" value="1"/>
</dbReference>
<dbReference type="RefSeq" id="WP_006516955.1">
    <property type="nucleotide sequence ID" value="NZ_QZCE01000001.1"/>
</dbReference>
<evidence type="ECO:0000256" key="3">
    <source>
        <dbReference type="ARBA" id="ARBA00022448"/>
    </source>
</evidence>
<dbReference type="GO" id="GO:0020037">
    <property type="term" value="F:heme binding"/>
    <property type="evidence" value="ECO:0007669"/>
    <property type="project" value="InterPro"/>
</dbReference>
<dbReference type="InterPro" id="IPR009056">
    <property type="entry name" value="Cyt_c-like_dom"/>
</dbReference>
<evidence type="ECO:0000313" key="14">
    <source>
        <dbReference type="EMBL" id="NEZ61917.1"/>
    </source>
</evidence>
<dbReference type="EMBL" id="QZCE01000001">
    <property type="protein sequence ID" value="NEZ61917.1"/>
    <property type="molecule type" value="Genomic_DNA"/>
</dbReference>